<evidence type="ECO:0000256" key="1">
    <source>
        <dbReference type="SAM" id="MobiDB-lite"/>
    </source>
</evidence>
<evidence type="ECO:0000313" key="3">
    <source>
        <dbReference type="Proteomes" id="UP000016936"/>
    </source>
</evidence>
<dbReference type="OMA" id="LKWSVLD"/>
<protein>
    <submittedName>
        <fullName evidence="2">Uncharacterized protein</fullName>
    </submittedName>
</protein>
<keyword evidence="3" id="KW-1185">Reference proteome</keyword>
<reference evidence="3" key="2">
    <citation type="journal article" date="2013" name="PLoS Genet.">
        <title>Comparative genome structure, secondary metabolite, and effector coding capacity across Cochliobolus pathogens.</title>
        <authorList>
            <person name="Condon B.J."/>
            <person name="Leng Y."/>
            <person name="Wu D."/>
            <person name="Bushley K.E."/>
            <person name="Ohm R.A."/>
            <person name="Otillar R."/>
            <person name="Martin J."/>
            <person name="Schackwitz W."/>
            <person name="Grimwood J."/>
            <person name="MohdZainudin N."/>
            <person name="Xue C."/>
            <person name="Wang R."/>
            <person name="Manning V.A."/>
            <person name="Dhillon B."/>
            <person name="Tu Z.J."/>
            <person name="Steffenson B.J."/>
            <person name="Salamov A."/>
            <person name="Sun H."/>
            <person name="Lowry S."/>
            <person name="LaButti K."/>
            <person name="Han J."/>
            <person name="Copeland A."/>
            <person name="Lindquist E."/>
            <person name="Barry K."/>
            <person name="Schmutz J."/>
            <person name="Baker S.E."/>
            <person name="Ciuffetti L.M."/>
            <person name="Grigoriev I.V."/>
            <person name="Zhong S."/>
            <person name="Turgeon B.G."/>
        </authorList>
    </citation>
    <scope>NUCLEOTIDE SEQUENCE [LARGE SCALE GENOMIC DNA]</scope>
    <source>
        <strain evidence="3">C5 / ATCC 48332 / race O</strain>
    </source>
</reference>
<gene>
    <name evidence="2" type="ORF">COCHEDRAFT_1151478</name>
</gene>
<organism evidence="2 3">
    <name type="scientific">Cochliobolus heterostrophus (strain C5 / ATCC 48332 / race O)</name>
    <name type="common">Southern corn leaf blight fungus</name>
    <name type="synonym">Bipolaris maydis</name>
    <dbReference type="NCBI Taxonomy" id="701091"/>
    <lineage>
        <taxon>Eukaryota</taxon>
        <taxon>Fungi</taxon>
        <taxon>Dikarya</taxon>
        <taxon>Ascomycota</taxon>
        <taxon>Pezizomycotina</taxon>
        <taxon>Dothideomycetes</taxon>
        <taxon>Pleosporomycetidae</taxon>
        <taxon>Pleosporales</taxon>
        <taxon>Pleosporineae</taxon>
        <taxon>Pleosporaceae</taxon>
        <taxon>Bipolaris</taxon>
    </lineage>
</organism>
<reference evidence="2 3" key="1">
    <citation type="journal article" date="2012" name="PLoS Pathog.">
        <title>Diverse lifestyles and strategies of plant pathogenesis encoded in the genomes of eighteen Dothideomycetes fungi.</title>
        <authorList>
            <person name="Ohm R.A."/>
            <person name="Feau N."/>
            <person name="Henrissat B."/>
            <person name="Schoch C.L."/>
            <person name="Horwitz B.A."/>
            <person name="Barry K.W."/>
            <person name="Condon B.J."/>
            <person name="Copeland A.C."/>
            <person name="Dhillon B."/>
            <person name="Glaser F."/>
            <person name="Hesse C.N."/>
            <person name="Kosti I."/>
            <person name="LaButti K."/>
            <person name="Lindquist E.A."/>
            <person name="Lucas S."/>
            <person name="Salamov A.A."/>
            <person name="Bradshaw R.E."/>
            <person name="Ciuffetti L."/>
            <person name="Hamelin R.C."/>
            <person name="Kema G.H.J."/>
            <person name="Lawrence C."/>
            <person name="Scott J.A."/>
            <person name="Spatafora J.W."/>
            <person name="Turgeon B.G."/>
            <person name="de Wit P.J.G.M."/>
            <person name="Zhong S."/>
            <person name="Goodwin S.B."/>
            <person name="Grigoriev I.V."/>
        </authorList>
    </citation>
    <scope>NUCLEOTIDE SEQUENCE [LARGE SCALE GENOMIC DNA]</scope>
    <source>
        <strain evidence="3">C5 / ATCC 48332 / race O</strain>
    </source>
</reference>
<dbReference type="Proteomes" id="UP000016936">
    <property type="component" value="Unassembled WGS sequence"/>
</dbReference>
<dbReference type="EMBL" id="KB445569">
    <property type="protein sequence ID" value="EMD97904.1"/>
    <property type="molecule type" value="Genomic_DNA"/>
</dbReference>
<sequence>MSVNIPQMDWYPPKWNAADIPPHLLMSGPPPETPSSSDPEPNEIFDRLKWSVLDHPSHGQVCVHDDKGALQWQTQHLRPAPLLIENTNDEHISVEKLVHAVYNYAIPLRQMLIRCADIRDPLEQDHAKFYFDGISGGSGGGDGWATGFCGQCY</sequence>
<evidence type="ECO:0000313" key="2">
    <source>
        <dbReference type="EMBL" id="EMD97904.1"/>
    </source>
</evidence>
<dbReference type="STRING" id="701091.M2UHH8"/>
<accession>M2UHH8</accession>
<dbReference type="HOGENOM" id="CLU_1713067_0_0_1"/>
<proteinExistence type="predicted"/>
<feature type="region of interest" description="Disordered" evidence="1">
    <location>
        <begin position="22"/>
        <end position="41"/>
    </location>
</feature>
<dbReference type="OrthoDB" id="3783451at2759"/>
<name>M2UHH8_COCH5</name>
<dbReference type="AlphaFoldDB" id="M2UHH8"/>